<evidence type="ECO:0000256" key="5">
    <source>
        <dbReference type="ARBA" id="ARBA00022786"/>
    </source>
</evidence>
<protein>
    <recommendedName>
        <fullName evidence="3">ubiquitinyl hydrolase 1</fullName>
        <ecNumber evidence="3">3.4.19.12</ecNumber>
    </recommendedName>
</protein>
<dbReference type="EC" id="3.4.19.12" evidence="3"/>
<feature type="domain" description="USP" evidence="8">
    <location>
        <begin position="1"/>
        <end position="201"/>
    </location>
</feature>
<dbReference type="CDD" id="cd02257">
    <property type="entry name" value="Peptidase_C19"/>
    <property type="match status" value="1"/>
</dbReference>
<sequence>MFNTIVPGLEEEFLAVEIEQNFQRFTSISIPVIERKLDDACLDMGDISPAVPVESSFGDNKQQPNQSRQGIFSIEEGNDSGYCVKQLLVFSPPPVLVIHINRFKQSQHSGQLVKIQDEVSYPLELNLSPFVKENDKNASSYQYSLYGIVCHDGPITGGHYYSLIRTTPDENLWCKVSDSNVQPIQSPLGNRGAYILMYQQIK</sequence>
<keyword evidence="4" id="KW-0645">Protease</keyword>
<evidence type="ECO:0000256" key="4">
    <source>
        <dbReference type="ARBA" id="ARBA00022670"/>
    </source>
</evidence>
<gene>
    <name evidence="9" type="ORF">KUTeg_007077</name>
</gene>
<dbReference type="PANTHER" id="PTHR24006">
    <property type="entry name" value="UBIQUITIN CARBOXYL-TERMINAL HYDROLASE"/>
    <property type="match status" value="1"/>
</dbReference>
<dbReference type="PROSITE" id="PS00973">
    <property type="entry name" value="USP_2"/>
    <property type="match status" value="1"/>
</dbReference>
<dbReference type="Pfam" id="PF00443">
    <property type="entry name" value="UCH"/>
    <property type="match status" value="1"/>
</dbReference>
<reference evidence="9 10" key="1">
    <citation type="submission" date="2022-12" db="EMBL/GenBank/DDBJ databases">
        <title>Chromosome-level genome of Tegillarca granosa.</title>
        <authorList>
            <person name="Kim J."/>
        </authorList>
    </citation>
    <scope>NUCLEOTIDE SEQUENCE [LARGE SCALE GENOMIC DNA]</scope>
    <source>
        <strain evidence="9">Teg-2019</strain>
        <tissue evidence="9">Adductor muscle</tissue>
    </source>
</reference>
<evidence type="ECO:0000256" key="3">
    <source>
        <dbReference type="ARBA" id="ARBA00012759"/>
    </source>
</evidence>
<evidence type="ECO:0000313" key="9">
    <source>
        <dbReference type="EMBL" id="KAJ8314927.1"/>
    </source>
</evidence>
<dbReference type="SUPFAM" id="SSF54001">
    <property type="entry name" value="Cysteine proteinases"/>
    <property type="match status" value="1"/>
</dbReference>
<evidence type="ECO:0000313" key="10">
    <source>
        <dbReference type="Proteomes" id="UP001217089"/>
    </source>
</evidence>
<keyword evidence="6" id="KW-0378">Hydrolase</keyword>
<name>A0ABQ9FEJ2_TEGGR</name>
<evidence type="ECO:0000256" key="1">
    <source>
        <dbReference type="ARBA" id="ARBA00000707"/>
    </source>
</evidence>
<dbReference type="InterPro" id="IPR018200">
    <property type="entry name" value="USP_CS"/>
</dbReference>
<keyword evidence="5" id="KW-0833">Ubl conjugation pathway</keyword>
<dbReference type="Gene3D" id="3.90.70.10">
    <property type="entry name" value="Cysteine proteinases"/>
    <property type="match status" value="1"/>
</dbReference>
<evidence type="ECO:0000259" key="8">
    <source>
        <dbReference type="PROSITE" id="PS50235"/>
    </source>
</evidence>
<dbReference type="InterPro" id="IPR038765">
    <property type="entry name" value="Papain-like_cys_pep_sf"/>
</dbReference>
<accession>A0ABQ9FEJ2</accession>
<comment type="caution">
    <text evidence="9">The sequence shown here is derived from an EMBL/GenBank/DDBJ whole genome shotgun (WGS) entry which is preliminary data.</text>
</comment>
<dbReference type="PANTHER" id="PTHR24006:SF888">
    <property type="entry name" value="UBIQUITIN CARBOXYL-TERMINAL HYDROLASE 30"/>
    <property type="match status" value="1"/>
</dbReference>
<comment type="similarity">
    <text evidence="2">Belongs to the peptidase C19 family.</text>
</comment>
<dbReference type="InterPro" id="IPR028889">
    <property type="entry name" value="USP"/>
</dbReference>
<evidence type="ECO:0000256" key="2">
    <source>
        <dbReference type="ARBA" id="ARBA00009085"/>
    </source>
</evidence>
<proteinExistence type="inferred from homology"/>
<keyword evidence="7" id="KW-0788">Thiol protease</keyword>
<comment type="catalytic activity">
    <reaction evidence="1">
        <text>Thiol-dependent hydrolysis of ester, thioester, amide, peptide and isopeptide bonds formed by the C-terminal Gly of ubiquitin (a 76-residue protein attached to proteins as an intracellular targeting signal).</text>
        <dbReference type="EC" id="3.4.19.12"/>
    </reaction>
</comment>
<dbReference type="InterPro" id="IPR001394">
    <property type="entry name" value="Peptidase_C19_UCH"/>
</dbReference>
<dbReference type="InterPro" id="IPR050164">
    <property type="entry name" value="Peptidase_C19"/>
</dbReference>
<organism evidence="9 10">
    <name type="scientific">Tegillarca granosa</name>
    <name type="common">Malaysian cockle</name>
    <name type="synonym">Anadara granosa</name>
    <dbReference type="NCBI Taxonomy" id="220873"/>
    <lineage>
        <taxon>Eukaryota</taxon>
        <taxon>Metazoa</taxon>
        <taxon>Spiralia</taxon>
        <taxon>Lophotrochozoa</taxon>
        <taxon>Mollusca</taxon>
        <taxon>Bivalvia</taxon>
        <taxon>Autobranchia</taxon>
        <taxon>Pteriomorphia</taxon>
        <taxon>Arcoida</taxon>
        <taxon>Arcoidea</taxon>
        <taxon>Arcidae</taxon>
        <taxon>Tegillarca</taxon>
    </lineage>
</organism>
<keyword evidence="10" id="KW-1185">Reference proteome</keyword>
<evidence type="ECO:0000256" key="6">
    <source>
        <dbReference type="ARBA" id="ARBA00022801"/>
    </source>
</evidence>
<dbReference type="Proteomes" id="UP001217089">
    <property type="component" value="Unassembled WGS sequence"/>
</dbReference>
<dbReference type="EMBL" id="JARBDR010000337">
    <property type="protein sequence ID" value="KAJ8314927.1"/>
    <property type="molecule type" value="Genomic_DNA"/>
</dbReference>
<evidence type="ECO:0000256" key="7">
    <source>
        <dbReference type="ARBA" id="ARBA00022807"/>
    </source>
</evidence>
<dbReference type="PROSITE" id="PS50235">
    <property type="entry name" value="USP_3"/>
    <property type="match status" value="1"/>
</dbReference>